<gene>
    <name evidence="1" type="ORF">IE53DRAFT_348659</name>
</gene>
<accession>A0ACD0NPN7</accession>
<keyword evidence="2" id="KW-1185">Reference proteome</keyword>
<keyword evidence="1" id="KW-0378">Hydrolase</keyword>
<reference evidence="1 2" key="1">
    <citation type="journal article" date="2018" name="Mol. Biol. Evol.">
        <title>Broad Genomic Sampling Reveals a Smut Pathogenic Ancestry of the Fungal Clade Ustilaginomycotina.</title>
        <authorList>
            <person name="Kijpornyongpan T."/>
            <person name="Mondo S.J."/>
            <person name="Barry K."/>
            <person name="Sandor L."/>
            <person name="Lee J."/>
            <person name="Lipzen A."/>
            <person name="Pangilinan J."/>
            <person name="LaButti K."/>
            <person name="Hainaut M."/>
            <person name="Henrissat B."/>
            <person name="Grigoriev I.V."/>
            <person name="Spatafora J.W."/>
            <person name="Aime M.C."/>
        </authorList>
    </citation>
    <scope>NUCLEOTIDE SEQUENCE [LARGE SCALE GENOMIC DNA]</scope>
    <source>
        <strain evidence="1 2">SA 807</strain>
    </source>
</reference>
<sequence>MVRDSIDPEETRALATNLDPDTTDFWDETGVPPPHRLSSHFSHSPYPNSHENLPLAPPRPSTSAYTDPYLVESPPHSIDMQRPNAFGANRYDSSDSLKAKAYAGVHDQDAWGIPESNSFNNGSQTAARERWLARKEAAAIDAAISAPFTYGKPAKSKKWWWLGGVGLLVAAAVAAVVVLMIRKNGSKSETKAVGAVESDPNDPSVFTKDPNLHNSFYGICYTPMNAQYPACGDSQAGVTEDIQLISQLTNKIRLYGADCNVSQLVLQAIQETKTDLSVYLALWVDDNAETYARQVKEVTDAIKAYGVDRIDGITVGNEYLLNGGSAADLVQKMADMRTTLAGMNLPKTIPVGTADAGSMITTQLSEGADYIFANIHGFFGKVPVEEAAGWTWDYANNHEPSTALTASNKPQLFIAESGWPSGANETRFLADGGAVAGIDQLNTFLDTFVCQSNANYTAGTGQASFIFEAFDEPWKDALYGGVEAHWGIFTSDKKLKEGLKIPDCAHA</sequence>
<name>A0ACD0NPN7_9BASI</name>
<protein>
    <submittedName>
        <fullName evidence="1">Glycoside hydrolase</fullName>
    </submittedName>
</protein>
<evidence type="ECO:0000313" key="2">
    <source>
        <dbReference type="Proteomes" id="UP000245626"/>
    </source>
</evidence>
<proteinExistence type="predicted"/>
<organism evidence="1 2">
    <name type="scientific">Violaceomyces palustris</name>
    <dbReference type="NCBI Taxonomy" id="1673888"/>
    <lineage>
        <taxon>Eukaryota</taxon>
        <taxon>Fungi</taxon>
        <taxon>Dikarya</taxon>
        <taxon>Basidiomycota</taxon>
        <taxon>Ustilaginomycotina</taxon>
        <taxon>Ustilaginomycetes</taxon>
        <taxon>Violaceomycetales</taxon>
        <taxon>Violaceomycetaceae</taxon>
        <taxon>Violaceomyces</taxon>
    </lineage>
</organism>
<dbReference type="Proteomes" id="UP000245626">
    <property type="component" value="Unassembled WGS sequence"/>
</dbReference>
<evidence type="ECO:0000313" key="1">
    <source>
        <dbReference type="EMBL" id="PWN47771.1"/>
    </source>
</evidence>
<dbReference type="EMBL" id="KZ820341">
    <property type="protein sequence ID" value="PWN47771.1"/>
    <property type="molecule type" value="Genomic_DNA"/>
</dbReference>